<comment type="similarity">
    <text evidence="2">Belongs to the ACC deaminase/D-cysteine desulfhydrase family.</text>
</comment>
<dbReference type="Pfam" id="PF00291">
    <property type="entry name" value="PALP"/>
    <property type="match status" value="1"/>
</dbReference>
<keyword evidence="6" id="KW-1185">Reference proteome</keyword>
<dbReference type="RefSeq" id="WP_345291835.1">
    <property type="nucleotide sequence ID" value="NZ_BAABFV010000001.1"/>
</dbReference>
<evidence type="ECO:0000313" key="5">
    <source>
        <dbReference type="EMBL" id="GAA4357795.1"/>
    </source>
</evidence>
<dbReference type="InterPro" id="IPR027278">
    <property type="entry name" value="ACCD_DCysDesulf"/>
</dbReference>
<name>A0ABP8IFM1_9GAMM</name>
<dbReference type="Gene3D" id="3.40.50.1100">
    <property type="match status" value="2"/>
</dbReference>
<evidence type="ECO:0000259" key="4">
    <source>
        <dbReference type="Pfam" id="PF00291"/>
    </source>
</evidence>
<comment type="cofactor">
    <cofactor evidence="1">
        <name>pyridoxal 5'-phosphate</name>
        <dbReference type="ChEBI" id="CHEBI:597326"/>
    </cofactor>
</comment>
<proteinExistence type="inferred from homology"/>
<evidence type="ECO:0000256" key="1">
    <source>
        <dbReference type="ARBA" id="ARBA00001933"/>
    </source>
</evidence>
<dbReference type="InterPro" id="IPR036052">
    <property type="entry name" value="TrpB-like_PALP_sf"/>
</dbReference>
<dbReference type="PIRSF" id="PIRSF006278">
    <property type="entry name" value="ACCD_DCysDesulf"/>
    <property type="match status" value="1"/>
</dbReference>
<feature type="domain" description="Tryptophan synthase beta chain-like PALP" evidence="4">
    <location>
        <begin position="3"/>
        <end position="282"/>
    </location>
</feature>
<keyword evidence="3" id="KW-0663">Pyridoxal phosphate</keyword>
<dbReference type="SUPFAM" id="SSF53686">
    <property type="entry name" value="Tryptophan synthase beta subunit-like PLP-dependent enzymes"/>
    <property type="match status" value="1"/>
</dbReference>
<protein>
    <submittedName>
        <fullName evidence="5">Pyridoxal-phosphate dependent enzyme</fullName>
    </submittedName>
</protein>
<dbReference type="PANTHER" id="PTHR43780">
    <property type="entry name" value="1-AMINOCYCLOPROPANE-1-CARBOXYLATE DEAMINASE-RELATED"/>
    <property type="match status" value="1"/>
</dbReference>
<evidence type="ECO:0000313" key="6">
    <source>
        <dbReference type="Proteomes" id="UP001501011"/>
    </source>
</evidence>
<evidence type="ECO:0000256" key="3">
    <source>
        <dbReference type="ARBA" id="ARBA00022898"/>
    </source>
</evidence>
<reference evidence="6" key="1">
    <citation type="journal article" date="2019" name="Int. J. Syst. Evol. Microbiol.">
        <title>The Global Catalogue of Microorganisms (GCM) 10K type strain sequencing project: providing services to taxonomists for standard genome sequencing and annotation.</title>
        <authorList>
            <consortium name="The Broad Institute Genomics Platform"/>
            <consortium name="The Broad Institute Genome Sequencing Center for Infectious Disease"/>
            <person name="Wu L."/>
            <person name="Ma J."/>
        </authorList>
    </citation>
    <scope>NUCLEOTIDE SEQUENCE [LARGE SCALE GENOMIC DNA]</scope>
    <source>
        <strain evidence="6">JCM 17728</strain>
    </source>
</reference>
<gene>
    <name evidence="5" type="ORF">GCM10023151_07220</name>
</gene>
<evidence type="ECO:0000256" key="2">
    <source>
        <dbReference type="ARBA" id="ARBA00008639"/>
    </source>
</evidence>
<dbReference type="InterPro" id="IPR001926">
    <property type="entry name" value="TrpB-like_PALP"/>
</dbReference>
<sequence>MIELNHSPTQVVKWSLAEQKSVNVDIKRDDLLHPVISGNKWRKLKYLISDAQEKGCSELISMGGNWSNHLHALAYVGKALNLRTRGFVRAHPNQAITPTLEDCQRWGMRLQFCSRQEYAALRQDNHWSRFSEQSPDSYWLSEGGFGQLAIRGVEDIAQEVDEHYDYIFVGCGSGATLCGLSKTFNHSHVVGVAAFSGADYLQESLGKHIGPRDSNWSLDTQHHCGGFAKRNADLDEVISSLELTNSFKLDPVYNGKTFLALQSWLALGKIPSGSKVLVIHTGGLQGTRSP</sequence>
<dbReference type="EMBL" id="BAABFV010000001">
    <property type="protein sequence ID" value="GAA4357795.1"/>
    <property type="molecule type" value="Genomic_DNA"/>
</dbReference>
<organism evidence="5 6">
    <name type="scientific">Kangiella marina</name>
    <dbReference type="NCBI Taxonomy" id="1079178"/>
    <lineage>
        <taxon>Bacteria</taxon>
        <taxon>Pseudomonadati</taxon>
        <taxon>Pseudomonadota</taxon>
        <taxon>Gammaproteobacteria</taxon>
        <taxon>Kangiellales</taxon>
        <taxon>Kangiellaceae</taxon>
        <taxon>Kangiella</taxon>
    </lineage>
</organism>
<comment type="caution">
    <text evidence="5">The sequence shown here is derived from an EMBL/GenBank/DDBJ whole genome shotgun (WGS) entry which is preliminary data.</text>
</comment>
<accession>A0ABP8IFM1</accession>
<dbReference type="Proteomes" id="UP001501011">
    <property type="component" value="Unassembled WGS sequence"/>
</dbReference>
<dbReference type="PANTHER" id="PTHR43780:SF2">
    <property type="entry name" value="1-AMINOCYCLOPROPANE-1-CARBOXYLATE DEAMINASE-RELATED"/>
    <property type="match status" value="1"/>
</dbReference>